<proteinExistence type="predicted"/>
<organism evidence="4 5">
    <name type="scientific">Clostridium zeae</name>
    <dbReference type="NCBI Taxonomy" id="2759022"/>
    <lineage>
        <taxon>Bacteria</taxon>
        <taxon>Bacillati</taxon>
        <taxon>Bacillota</taxon>
        <taxon>Clostridia</taxon>
        <taxon>Eubacteriales</taxon>
        <taxon>Clostridiaceae</taxon>
        <taxon>Clostridium</taxon>
    </lineage>
</organism>
<feature type="domain" description="BIG2" evidence="3">
    <location>
        <begin position="377"/>
        <end position="453"/>
    </location>
</feature>
<feature type="domain" description="BIG2" evidence="3">
    <location>
        <begin position="712"/>
        <end position="789"/>
    </location>
</feature>
<feature type="domain" description="Transglutaminase-like" evidence="2">
    <location>
        <begin position="168"/>
        <end position="224"/>
    </location>
</feature>
<feature type="domain" description="BIG2" evidence="3">
    <location>
        <begin position="1131"/>
        <end position="1207"/>
    </location>
</feature>
<protein>
    <submittedName>
        <fullName evidence="4">Uncharacterized protein</fullName>
    </submittedName>
</protein>
<dbReference type="SMART" id="SM00460">
    <property type="entry name" value="TGc"/>
    <property type="match status" value="1"/>
</dbReference>
<dbReference type="Gene3D" id="2.60.40.1080">
    <property type="match status" value="10"/>
</dbReference>
<dbReference type="InterPro" id="IPR003343">
    <property type="entry name" value="Big_2"/>
</dbReference>
<name>A0ABQ1EC62_9CLOT</name>
<evidence type="ECO:0000256" key="1">
    <source>
        <dbReference type="SAM" id="SignalP"/>
    </source>
</evidence>
<feature type="domain" description="BIG2" evidence="3">
    <location>
        <begin position="795"/>
        <end position="874"/>
    </location>
</feature>
<feature type="domain" description="BIG2" evidence="3">
    <location>
        <begin position="544"/>
        <end position="621"/>
    </location>
</feature>
<feature type="domain" description="BIG2" evidence="3">
    <location>
        <begin position="627"/>
        <end position="703"/>
    </location>
</feature>
<dbReference type="Proteomes" id="UP000663802">
    <property type="component" value="Unassembled WGS sequence"/>
</dbReference>
<dbReference type="InterPro" id="IPR038765">
    <property type="entry name" value="Papain-like_cys_pep_sf"/>
</dbReference>
<feature type="domain" description="BIG2" evidence="3">
    <location>
        <begin position="1048"/>
        <end position="1125"/>
    </location>
</feature>
<feature type="signal peptide" evidence="1">
    <location>
        <begin position="1"/>
        <end position="27"/>
    </location>
</feature>
<feature type="domain" description="BIG2" evidence="3">
    <location>
        <begin position="880"/>
        <end position="957"/>
    </location>
</feature>
<dbReference type="InterPro" id="IPR045197">
    <property type="entry name" value="NUP210-like"/>
</dbReference>
<dbReference type="PANTHER" id="PTHR23019">
    <property type="entry name" value="NUCLEAR PORE MEMBRANE GLYCOPROTEIN GP210-RELATED"/>
    <property type="match status" value="1"/>
</dbReference>
<reference evidence="4 5" key="1">
    <citation type="journal article" date="2021" name="Int. J. Syst. Evol. Microbiol.">
        <title>Clostridium zeae sp. nov., isolated from corn silage.</title>
        <authorList>
            <person name="Kobayashi H."/>
            <person name="Tanizawa Y."/>
            <person name="Yagura M."/>
            <person name="Sakamoto M."/>
            <person name="Ohkuma M."/>
            <person name="Tohno M."/>
        </authorList>
    </citation>
    <scope>NUCLEOTIDE SEQUENCE [LARGE SCALE GENOMIC DNA]</scope>
    <source>
        <strain evidence="4 5">CSC2</strain>
    </source>
</reference>
<evidence type="ECO:0000259" key="3">
    <source>
        <dbReference type="SMART" id="SM00635"/>
    </source>
</evidence>
<gene>
    <name evidence="4" type="ORF">CSC2_28620</name>
</gene>
<dbReference type="SMART" id="SM00635">
    <property type="entry name" value="BID_2"/>
    <property type="match status" value="10"/>
</dbReference>
<accession>A0ABQ1EC62</accession>
<feature type="chain" id="PRO_5047049280" evidence="1">
    <location>
        <begin position="28"/>
        <end position="1215"/>
    </location>
</feature>
<evidence type="ECO:0000313" key="5">
    <source>
        <dbReference type="Proteomes" id="UP000663802"/>
    </source>
</evidence>
<comment type="caution">
    <text evidence="4">The sequence shown here is derived from an EMBL/GenBank/DDBJ whole genome shotgun (WGS) entry which is preliminary data.</text>
</comment>
<dbReference type="Pfam" id="PF01841">
    <property type="entry name" value="Transglut_core"/>
    <property type="match status" value="1"/>
</dbReference>
<dbReference type="Gene3D" id="3.10.620.30">
    <property type="match status" value="1"/>
</dbReference>
<dbReference type="RefSeq" id="WP_206870589.1">
    <property type="nucleotide sequence ID" value="NZ_BMBA01000002.1"/>
</dbReference>
<dbReference type="PANTHER" id="PTHR23019:SF0">
    <property type="entry name" value="NUCLEAR PORE MEMBRANE GLYCOPROTEIN 210"/>
    <property type="match status" value="1"/>
</dbReference>
<feature type="domain" description="BIG2" evidence="3">
    <location>
        <begin position="963"/>
        <end position="1039"/>
    </location>
</feature>
<keyword evidence="5" id="KW-1185">Reference proteome</keyword>
<dbReference type="EMBL" id="BMBA01000002">
    <property type="protein sequence ID" value="GFZ32336.1"/>
    <property type="molecule type" value="Genomic_DNA"/>
</dbReference>
<dbReference type="InterPro" id="IPR002931">
    <property type="entry name" value="Transglutaminase-like"/>
</dbReference>
<dbReference type="Pfam" id="PF02368">
    <property type="entry name" value="Big_2"/>
    <property type="match status" value="10"/>
</dbReference>
<keyword evidence="1" id="KW-0732">Signal</keyword>
<dbReference type="SUPFAM" id="SSF49373">
    <property type="entry name" value="Invasin/intimin cell-adhesion fragments"/>
    <property type="match status" value="10"/>
</dbReference>
<dbReference type="SUPFAM" id="SSF54001">
    <property type="entry name" value="Cysteine proteinases"/>
    <property type="match status" value="1"/>
</dbReference>
<dbReference type="InterPro" id="IPR008964">
    <property type="entry name" value="Invasin/intimin_cell_adhesion"/>
</dbReference>
<evidence type="ECO:0000313" key="4">
    <source>
        <dbReference type="EMBL" id="GFZ32336.1"/>
    </source>
</evidence>
<feature type="domain" description="BIG2" evidence="3">
    <location>
        <begin position="459"/>
        <end position="537"/>
    </location>
</feature>
<sequence length="1215" mass="125625">MKKYFKSNFFKLALFSLLFVVMVTLKAYGSVDSAGTLSDLQTKISSAMHSRLTTYSISYSGTTSTLGNDISNAINSIYNGDDYLHYTSKGYSYSYTVSGGVATINFTFNYWNTAAQDSYVSTKVNDVLSQIITSGMNDFEKEKAIHDWIEKNVAYDTTLVKHSDYDAVASPYKTVCQGYALLSYKMLNQAGIQTKIVEGTAGGQAHAWNLVYLDGAWYHFDSTWDDPLPDVAGRVTYDYYNLTDTQIKLNHTWVKTYPTANTDFATTLNAKLVSDSSNSSVYQGLIDALNLSLLTPAYTVNDATELNAKIQDAIKNNQTKITVRYMKGSTLAADISTAVRGISNITAYSYSSGDYNRSSITGDVVLNLSFTYFNPVSVSSVALSSSDLTLAAGATSTLTATILPSNASNKTIIWSTSNSAVATVTGGVVKAVGGGTAVITAKTSDGSFTATCNIKVIQGVSTITLTSSSPYVRVGGDDITLTATVNPIGANDKSLTWTSSNPTIATVDSTGKVHALAYGSAIISATSVQDPTKVGKFTVIVPVPVTGVTVTSSSAVVKMGSTLTLGTTIAPTTATIKTVTWSSSNEAIAKVSATGVVTPVATGTATITAKTTDGGFMATKDLTVIYGVTSITLDKTSAYVRLGESDLTLVPTVNPTNATDKSLTWTSSNPNIAAVDSNGTVHAVAYGTVTITATSVQDPTKVAKSTIIVPIPVTGVTVTSSSAVVKMGSTLTLGTTIAPTTATIKTVTWSSSNEAIAKVSATGVVTPVATGTVTITAKTTDGGFTATKDLTVIYGVTGITLDKTSAYVRLGESDLTLVPTVNPTNATNKSLTWTSSNLSIATVDSDGKVHAVAYGTVTITATSVQDSTKVAKCTIIVPVPVTGVTVTSSSAVVKMGSTLTLGTTIAPTTATIKTVTWSSSNEAIAKVSATGVVTPVATGTVTITAKTTDGGFTATKDLTVIYGVTGITLDKTSAYVRLGESDLTLVPTVNPTNATNKSLTWTSSNPIIATVDSDGKVHAVAYGTVTITATSVQDPTKVAKSTIIVPIPVTGVTVTSSSAVVKMGSTLTLGTTIAPTTATIKTVTWSSSNEAIAKVSATGVVTPVATGTVTITAKTTDGSFTATKDLTVIYGVTSITLDKTTATLKLSGADITLIATVNPTNATDKSLTWTSGNANVISVDSSGKVHAVGLGTATITVASVQDPTKVARCTITVTN</sequence>
<evidence type="ECO:0000259" key="2">
    <source>
        <dbReference type="SMART" id="SM00460"/>
    </source>
</evidence>